<sequence>MKRQFRAASWTAVGRISAPFLIMGVSLWMLTDVLDPPLLSSLPETIAALPPGLFLLAAAFCGISLWAVARYDGLAHRHFRTRVDPALARQSGLCAIAIAQTVGFGVFTGAAVRWRMLPHLGLKSAMRLSVFVSVTFMSALAFLAALTCLILPAPLWTFLPALVIAAGLPLALITLSFAPVCARIRHQMRIPSLQAVRAILGWAGLDVLAAALAFYILIPAPDLGFAAFLPVFLLALAAAMLSGAPGGVGPFELTLISLLPHVAPADLITAVLVFRALYYAIPAVLAVLLVFCTKHAPPVAPAPPVPQGQQLAELGVLAQNGGVIRHHRTGSYALWFTQQTATLLFDPASGRAQASLADLKGQAASHALSPCVYKCGARTAVAARKSEWCVVQVAQDCVINLPAFDLNHPDKRSLRRKLRKAQTAGVTVTQAPSGTLPLQAMAAIDTLWQTAQGPARGGTMGRFCPDYLAVQDVYLAHLDGQLIAYASFHSDPTAPCLDLMRQLPDAPQGTMHLLVKTAIDAARTEGKPALSLAAVPYMPAWSRYSGPFRRYFSNPGLRQFKAGFAPVYVPKYAAAPSAGPLVLALADIASEVHHPRPLPTFGPVHKQHEEYEVALECPPWKGEPNS</sequence>
<feature type="transmembrane region" description="Helical" evidence="6">
    <location>
        <begin position="12"/>
        <end position="31"/>
    </location>
</feature>
<dbReference type="InterPro" id="IPR016181">
    <property type="entry name" value="Acyl_CoA_acyltransferase"/>
</dbReference>
<feature type="domain" description="Phosphatidylglycerol lysyltransferase C-terminal" evidence="7">
    <location>
        <begin position="327"/>
        <end position="574"/>
    </location>
</feature>
<dbReference type="EMBL" id="JAFBRM010000001">
    <property type="protein sequence ID" value="MBM1712467.1"/>
    <property type="molecule type" value="Genomic_DNA"/>
</dbReference>
<feature type="transmembrane region" description="Helical" evidence="6">
    <location>
        <begin position="225"/>
        <end position="247"/>
    </location>
</feature>
<feature type="transmembrane region" description="Helical" evidence="6">
    <location>
        <begin position="51"/>
        <end position="71"/>
    </location>
</feature>
<feature type="transmembrane region" description="Helical" evidence="6">
    <location>
        <begin position="128"/>
        <end position="151"/>
    </location>
</feature>
<evidence type="ECO:0000256" key="1">
    <source>
        <dbReference type="ARBA" id="ARBA00004651"/>
    </source>
</evidence>
<keyword evidence="5 6" id="KW-0472">Membrane</keyword>
<reference evidence="8 9" key="1">
    <citation type="submission" date="2021-01" db="EMBL/GenBank/DDBJ databases">
        <title>Diatom-associated Roseobacters Show Island Model of Population Structure.</title>
        <authorList>
            <person name="Qu L."/>
            <person name="Feng X."/>
            <person name="Chen Y."/>
            <person name="Li L."/>
            <person name="Wang X."/>
            <person name="Hu Z."/>
            <person name="Wang H."/>
            <person name="Luo H."/>
        </authorList>
    </citation>
    <scope>NUCLEOTIDE SEQUENCE [LARGE SCALE GENOMIC DNA]</scope>
    <source>
        <strain evidence="8 9">TR60-84</strain>
    </source>
</reference>
<evidence type="ECO:0000256" key="6">
    <source>
        <dbReference type="SAM" id="Phobius"/>
    </source>
</evidence>
<dbReference type="GO" id="GO:0016755">
    <property type="term" value="F:aminoacyltransferase activity"/>
    <property type="evidence" value="ECO:0007669"/>
    <property type="project" value="TreeGrafter"/>
</dbReference>
<accession>A0AAE3B4M8</accession>
<evidence type="ECO:0000259" key="7">
    <source>
        <dbReference type="Pfam" id="PF09924"/>
    </source>
</evidence>
<proteinExistence type="predicted"/>
<comment type="caution">
    <text evidence="8">The sequence shown here is derived from an EMBL/GenBank/DDBJ whole genome shotgun (WGS) entry which is preliminary data.</text>
</comment>
<organism evidence="8 9">
    <name type="scientific">Sulfitobacter geojensis</name>
    <dbReference type="NCBI Taxonomy" id="1342299"/>
    <lineage>
        <taxon>Bacteria</taxon>
        <taxon>Pseudomonadati</taxon>
        <taxon>Pseudomonadota</taxon>
        <taxon>Alphaproteobacteria</taxon>
        <taxon>Rhodobacterales</taxon>
        <taxon>Roseobacteraceae</taxon>
        <taxon>Sulfitobacter</taxon>
    </lineage>
</organism>
<feature type="transmembrane region" description="Helical" evidence="6">
    <location>
        <begin position="267"/>
        <end position="291"/>
    </location>
</feature>
<evidence type="ECO:0000256" key="4">
    <source>
        <dbReference type="ARBA" id="ARBA00022989"/>
    </source>
</evidence>
<evidence type="ECO:0000313" key="9">
    <source>
        <dbReference type="Proteomes" id="UP000732193"/>
    </source>
</evidence>
<dbReference type="GO" id="GO:0055091">
    <property type="term" value="P:phospholipid homeostasis"/>
    <property type="evidence" value="ECO:0007669"/>
    <property type="project" value="TreeGrafter"/>
</dbReference>
<dbReference type="PANTHER" id="PTHR34697:SF2">
    <property type="entry name" value="PHOSPHATIDYLGLYCEROL LYSYLTRANSFERASE"/>
    <property type="match status" value="1"/>
</dbReference>
<dbReference type="Proteomes" id="UP000732193">
    <property type="component" value="Unassembled WGS sequence"/>
</dbReference>
<keyword evidence="4 6" id="KW-1133">Transmembrane helix</keyword>
<comment type="subcellular location">
    <subcellularLocation>
        <location evidence="1">Cell membrane</location>
        <topology evidence="1">Multi-pass membrane protein</topology>
    </subcellularLocation>
</comment>
<evidence type="ECO:0000256" key="5">
    <source>
        <dbReference type="ARBA" id="ARBA00023136"/>
    </source>
</evidence>
<keyword evidence="3 6" id="KW-0812">Transmembrane</keyword>
<gene>
    <name evidence="8" type="ORF">JQV55_02700</name>
</gene>
<evidence type="ECO:0000313" key="8">
    <source>
        <dbReference type="EMBL" id="MBM1712467.1"/>
    </source>
</evidence>
<dbReference type="Pfam" id="PF09924">
    <property type="entry name" value="LPG_synthase_C"/>
    <property type="match status" value="1"/>
</dbReference>
<dbReference type="PANTHER" id="PTHR34697">
    <property type="entry name" value="PHOSPHATIDYLGLYCEROL LYSYLTRANSFERASE"/>
    <property type="match status" value="1"/>
</dbReference>
<evidence type="ECO:0000256" key="3">
    <source>
        <dbReference type="ARBA" id="ARBA00022692"/>
    </source>
</evidence>
<dbReference type="RefSeq" id="WP_203241162.1">
    <property type="nucleotide sequence ID" value="NZ_JAFBRH010000001.1"/>
</dbReference>
<name>A0AAE3B4M8_9RHOB</name>
<dbReference type="SUPFAM" id="SSF55729">
    <property type="entry name" value="Acyl-CoA N-acyltransferases (Nat)"/>
    <property type="match status" value="1"/>
</dbReference>
<feature type="transmembrane region" description="Helical" evidence="6">
    <location>
        <begin position="158"/>
        <end position="178"/>
    </location>
</feature>
<keyword evidence="2" id="KW-1003">Cell membrane</keyword>
<dbReference type="InterPro" id="IPR051211">
    <property type="entry name" value="PG_lysyltransferase"/>
</dbReference>
<feature type="transmembrane region" description="Helical" evidence="6">
    <location>
        <begin position="92"/>
        <end position="116"/>
    </location>
</feature>
<dbReference type="InterPro" id="IPR024320">
    <property type="entry name" value="LPG_synthase_C"/>
</dbReference>
<feature type="transmembrane region" description="Helical" evidence="6">
    <location>
        <begin position="198"/>
        <end position="218"/>
    </location>
</feature>
<protein>
    <submittedName>
        <fullName evidence="8">DUF2156 domain-containing protein</fullName>
    </submittedName>
</protein>
<dbReference type="GO" id="GO:0005886">
    <property type="term" value="C:plasma membrane"/>
    <property type="evidence" value="ECO:0007669"/>
    <property type="project" value="UniProtKB-SubCell"/>
</dbReference>
<keyword evidence="9" id="KW-1185">Reference proteome</keyword>
<dbReference type="AlphaFoldDB" id="A0AAE3B4M8"/>
<evidence type="ECO:0000256" key="2">
    <source>
        <dbReference type="ARBA" id="ARBA00022475"/>
    </source>
</evidence>